<dbReference type="AlphaFoldDB" id="A0A0K6S6G4"/>
<dbReference type="InterPro" id="IPR000073">
    <property type="entry name" value="AB_hydrolase_1"/>
</dbReference>
<feature type="transmembrane region" description="Helical" evidence="1">
    <location>
        <begin position="45"/>
        <end position="65"/>
    </location>
</feature>
<protein>
    <recommendedName>
        <fullName evidence="2">AB hydrolase-1 domain-containing protein</fullName>
    </recommendedName>
</protein>
<keyword evidence="1" id="KW-1133">Transmembrane helix</keyword>
<evidence type="ECO:0000256" key="1">
    <source>
        <dbReference type="SAM" id="Phobius"/>
    </source>
</evidence>
<feature type="transmembrane region" description="Helical" evidence="1">
    <location>
        <begin position="77"/>
        <end position="101"/>
    </location>
</feature>
<reference evidence="3" key="1">
    <citation type="submission" date="2014-11" db="EMBL/GenBank/DDBJ databases">
        <title>Molecular phylogeny of cliff fern family Woodsiaceae with morphological implications.</title>
        <authorList>
            <person name="Shao Y.-Z."/>
            <person name="Wei R."/>
            <person name="Zhang X.-C."/>
        </authorList>
    </citation>
    <scope>NUCLEOTIDE SEQUENCE</scope>
</reference>
<sequence length="390" mass="42176">MAPVGPGASAPAAVVALCGVLASAGGMIAYGVMSAQKLEVLIDQWIPFWFALNLGVLSVEALYLNYKPGAFLGHLNVYINIGYIMWAVLAIIISMISYAVIGWASPAIWAAVGIVPCGLIGYLTKLRGTEGGGEKPSIACMICHFFNFFIKFAHVAVLFFLLFGAAAIAWSENNFAARGKMTGIALSDGVTYNIHVLCEGSGSDNRPTVWIVPPSTHGTPDLYGVQNAMVELGWKVCTFDPPGYAWSDPLRSSLLGPSWNGIFDSILDADEETGASPVVLVAWNTGGGDVAVEFAHRVPERVSALVLLEVNPPGVEWDEYQARENVGDGERKSYKVKTLDERKYVAGLMLGIMAPSGLLQAVTPVDPQDDSYKPEDRWREYRAQTWRPKL</sequence>
<dbReference type="Pfam" id="PF00561">
    <property type="entry name" value="Abhydrolase_1"/>
    <property type="match status" value="1"/>
</dbReference>
<keyword evidence="1" id="KW-0472">Membrane</keyword>
<name>A0A0K6S6G4_9ALVE</name>
<evidence type="ECO:0000259" key="2">
    <source>
        <dbReference type="Pfam" id="PF00561"/>
    </source>
</evidence>
<organism evidence="3">
    <name type="scientific">Chromera velia CCMP2878</name>
    <dbReference type="NCBI Taxonomy" id="1169474"/>
    <lineage>
        <taxon>Eukaryota</taxon>
        <taxon>Sar</taxon>
        <taxon>Alveolata</taxon>
        <taxon>Colpodellida</taxon>
        <taxon>Chromeraceae</taxon>
        <taxon>Chromera</taxon>
    </lineage>
</organism>
<dbReference type="VEuPathDB" id="CryptoDB:Cvel_15999"/>
<keyword evidence="1" id="KW-0812">Transmembrane</keyword>
<feature type="transmembrane region" description="Helical" evidence="1">
    <location>
        <begin position="107"/>
        <end position="124"/>
    </location>
</feature>
<accession>A0A0K6S6G4</accession>
<feature type="domain" description="AB hydrolase-1" evidence="2">
    <location>
        <begin position="225"/>
        <end position="319"/>
    </location>
</feature>
<dbReference type="EMBL" id="CDMZ01000236">
    <property type="protein sequence ID" value="CUC09118.1"/>
    <property type="molecule type" value="Genomic_DNA"/>
</dbReference>
<feature type="transmembrane region" description="Helical" evidence="1">
    <location>
        <begin position="12"/>
        <end position="33"/>
    </location>
</feature>
<dbReference type="InterPro" id="IPR029058">
    <property type="entry name" value="AB_hydrolase_fold"/>
</dbReference>
<dbReference type="Gene3D" id="3.40.50.1820">
    <property type="entry name" value="alpha/beta hydrolase"/>
    <property type="match status" value="1"/>
</dbReference>
<dbReference type="SUPFAM" id="SSF53474">
    <property type="entry name" value="alpha/beta-Hydrolases"/>
    <property type="match status" value="1"/>
</dbReference>
<dbReference type="PRINTS" id="PR00111">
    <property type="entry name" value="ABHYDROLASE"/>
</dbReference>
<evidence type="ECO:0000313" key="3">
    <source>
        <dbReference type="EMBL" id="CUC09118.1"/>
    </source>
</evidence>
<proteinExistence type="predicted"/>
<feature type="transmembrane region" description="Helical" evidence="1">
    <location>
        <begin position="145"/>
        <end position="170"/>
    </location>
</feature>
<gene>
    <name evidence="3" type="ORF">Cvel_15999.t2.CR2</name>
</gene>